<keyword evidence="2" id="KW-1185">Reference proteome</keyword>
<evidence type="ECO:0000313" key="1">
    <source>
        <dbReference type="EMBL" id="OAA58488.1"/>
    </source>
</evidence>
<gene>
    <name evidence="1" type="ORF">SPI_06561</name>
</gene>
<name>A0A167RDG7_9HYPO</name>
<reference evidence="1 2" key="1">
    <citation type="journal article" date="2016" name="Genome Biol. Evol.">
        <title>Divergent and convergent evolution of fungal pathogenicity.</title>
        <authorList>
            <person name="Shang Y."/>
            <person name="Xiao G."/>
            <person name="Zheng P."/>
            <person name="Cen K."/>
            <person name="Zhan S."/>
            <person name="Wang C."/>
        </authorList>
    </citation>
    <scope>NUCLEOTIDE SEQUENCE [LARGE SCALE GENOMIC DNA]</scope>
    <source>
        <strain evidence="1 2">RCEF 264</strain>
    </source>
</reference>
<evidence type="ECO:0000313" key="2">
    <source>
        <dbReference type="Proteomes" id="UP000076874"/>
    </source>
</evidence>
<protein>
    <recommendedName>
        <fullName evidence="3">NAD(P)-binding domain protein</fullName>
    </recommendedName>
</protein>
<dbReference type="EMBL" id="AZHD01000012">
    <property type="protein sequence ID" value="OAA58488.1"/>
    <property type="molecule type" value="Genomic_DNA"/>
</dbReference>
<dbReference type="AlphaFoldDB" id="A0A167RDG7"/>
<dbReference type="OrthoDB" id="3649348at2759"/>
<comment type="caution">
    <text evidence="1">The sequence shown here is derived from an EMBL/GenBank/DDBJ whole genome shotgun (WGS) entry which is preliminary data.</text>
</comment>
<sequence length="138" mass="14439">MATPVPVASLGRDAKVSEAVRERLLPDYDVVHTCLDLSAAEVELPALFAGDLTIANAAGLGSNVSKPAGERAVPKIVLFGGDIPDDEVSRVTAAIRARTPSIRSIKVSKLDVLKAGGLGPNPDVIAKVYRKKIAKEEA</sequence>
<dbReference type="Proteomes" id="UP000076874">
    <property type="component" value="Unassembled WGS sequence"/>
</dbReference>
<proteinExistence type="predicted"/>
<evidence type="ECO:0008006" key="3">
    <source>
        <dbReference type="Google" id="ProtNLM"/>
    </source>
</evidence>
<organism evidence="1 2">
    <name type="scientific">Niveomyces insectorum RCEF 264</name>
    <dbReference type="NCBI Taxonomy" id="1081102"/>
    <lineage>
        <taxon>Eukaryota</taxon>
        <taxon>Fungi</taxon>
        <taxon>Dikarya</taxon>
        <taxon>Ascomycota</taxon>
        <taxon>Pezizomycotina</taxon>
        <taxon>Sordariomycetes</taxon>
        <taxon>Hypocreomycetidae</taxon>
        <taxon>Hypocreales</taxon>
        <taxon>Cordycipitaceae</taxon>
        <taxon>Niveomyces</taxon>
    </lineage>
</organism>
<accession>A0A167RDG7</accession>